<accession>A0A086SUT6</accession>
<feature type="compositionally biased region" description="Acidic residues" evidence="1">
    <location>
        <begin position="1"/>
        <end position="10"/>
    </location>
</feature>
<evidence type="ECO:0000259" key="2">
    <source>
        <dbReference type="PROSITE" id="PS50181"/>
    </source>
</evidence>
<dbReference type="EMBL" id="JPKY01000161">
    <property type="protein sequence ID" value="KFH40868.1"/>
    <property type="molecule type" value="Genomic_DNA"/>
</dbReference>
<dbReference type="HOGENOM" id="CLU_639291_0_0_1"/>
<dbReference type="InterPro" id="IPR001810">
    <property type="entry name" value="F-box_dom"/>
</dbReference>
<dbReference type="Pfam" id="PF12937">
    <property type="entry name" value="F-box-like"/>
    <property type="match status" value="1"/>
</dbReference>
<comment type="caution">
    <text evidence="3">The sequence shown here is derived from an EMBL/GenBank/DDBJ whole genome shotgun (WGS) entry which is preliminary data.</text>
</comment>
<name>A0A086SUT6_HAPC1</name>
<dbReference type="Gene3D" id="1.20.1280.50">
    <property type="match status" value="1"/>
</dbReference>
<sequence>METTQGDDDTNPVLENLQGDNNTNAAETPQGNNDTNGPHETPQGDNDIGAAGNSKGEDDTDAALETTQGNNAIHAALQTITSGPRGARDAIDALLPRLSALELFYLRHRARNFNPGTANGEPLKTCVDMPPEILTLIAEFLDLHDLLTLRRVSRAWQLTWMRGAVLRGVLPPHFPGLVQLHPEDVDLQPVLLETINLSRCRRQSKCHSAAVPWDIDDALSDLPPDGHTSVALSNPPEPVVGRRLPYRQLEYFDGQHHQFVNLDKPTSLYCDGRMVHIWNGKVFETYPSRSLEHGLDGLTIECRYFDRTRSLSDGATKYEYRSAQEPGYADTFRIRGQFSLYPQKLFVDDDFMIVAALQGYSVHAFHADGANTWLFRSKEDDVGTFPETVLDNFSTLGRPRAMELAKSTEHVVFQSPNPQYIGSPQVQED</sequence>
<protein>
    <recommendedName>
        <fullName evidence="2">F-box domain-containing protein</fullName>
    </recommendedName>
</protein>
<dbReference type="SUPFAM" id="SSF81383">
    <property type="entry name" value="F-box domain"/>
    <property type="match status" value="1"/>
</dbReference>
<gene>
    <name evidence="3" type="ORF">ACRE_084370</name>
</gene>
<feature type="domain" description="F-box" evidence="2">
    <location>
        <begin position="123"/>
        <end position="157"/>
    </location>
</feature>
<dbReference type="CDD" id="cd09917">
    <property type="entry name" value="F-box_SF"/>
    <property type="match status" value="1"/>
</dbReference>
<dbReference type="PROSITE" id="PS50181">
    <property type="entry name" value="FBOX"/>
    <property type="match status" value="1"/>
</dbReference>
<dbReference type="SMART" id="SM00256">
    <property type="entry name" value="FBOX"/>
    <property type="match status" value="1"/>
</dbReference>
<evidence type="ECO:0000313" key="3">
    <source>
        <dbReference type="EMBL" id="KFH40868.1"/>
    </source>
</evidence>
<feature type="region of interest" description="Disordered" evidence="1">
    <location>
        <begin position="1"/>
        <end position="62"/>
    </location>
</feature>
<dbReference type="AlphaFoldDB" id="A0A086SUT6"/>
<evidence type="ECO:0000313" key="4">
    <source>
        <dbReference type="Proteomes" id="UP000029964"/>
    </source>
</evidence>
<dbReference type="Proteomes" id="UP000029964">
    <property type="component" value="Unassembled WGS sequence"/>
</dbReference>
<reference evidence="4" key="1">
    <citation type="journal article" date="2014" name="Genome Announc.">
        <title>Genome sequence and annotation of Acremonium chrysogenum, producer of the beta-lactam antibiotic cephalosporin C.</title>
        <authorList>
            <person name="Terfehr D."/>
            <person name="Dahlmann T.A."/>
            <person name="Specht T."/>
            <person name="Zadra I."/>
            <person name="Kuernsteiner H."/>
            <person name="Kueck U."/>
        </authorList>
    </citation>
    <scope>NUCLEOTIDE SEQUENCE [LARGE SCALE GENOMIC DNA]</scope>
    <source>
        <strain evidence="4">ATCC 11550 / CBS 779.69 / DSM 880 / IAM 14645 / JCM 23072 / IMI 49137</strain>
    </source>
</reference>
<keyword evidence="4" id="KW-1185">Reference proteome</keyword>
<feature type="compositionally biased region" description="Polar residues" evidence="1">
    <location>
        <begin position="18"/>
        <end position="38"/>
    </location>
</feature>
<evidence type="ECO:0000256" key="1">
    <source>
        <dbReference type="SAM" id="MobiDB-lite"/>
    </source>
</evidence>
<proteinExistence type="predicted"/>
<dbReference type="OrthoDB" id="1918685at2759"/>
<organism evidence="3 4">
    <name type="scientific">Hapsidospora chrysogenum (strain ATCC 11550 / CBS 779.69 / DSM 880 / IAM 14645 / JCM 23072 / IMI 49137)</name>
    <name type="common">Acremonium chrysogenum</name>
    <dbReference type="NCBI Taxonomy" id="857340"/>
    <lineage>
        <taxon>Eukaryota</taxon>
        <taxon>Fungi</taxon>
        <taxon>Dikarya</taxon>
        <taxon>Ascomycota</taxon>
        <taxon>Pezizomycotina</taxon>
        <taxon>Sordariomycetes</taxon>
        <taxon>Hypocreomycetidae</taxon>
        <taxon>Hypocreales</taxon>
        <taxon>Bionectriaceae</taxon>
        <taxon>Hapsidospora</taxon>
    </lineage>
</organism>
<dbReference type="InterPro" id="IPR036047">
    <property type="entry name" value="F-box-like_dom_sf"/>
</dbReference>